<accession>A0ABS6K930</accession>
<dbReference type="PROSITE" id="PS51257">
    <property type="entry name" value="PROKAR_LIPOPROTEIN"/>
    <property type="match status" value="1"/>
</dbReference>
<dbReference type="EMBL" id="JAHQCX010000008">
    <property type="protein sequence ID" value="MBU9727020.1"/>
    <property type="molecule type" value="Genomic_DNA"/>
</dbReference>
<comment type="caution">
    <text evidence="3">The sequence shown here is derived from an EMBL/GenBank/DDBJ whole genome shotgun (WGS) entry which is preliminary data.</text>
</comment>
<dbReference type="PANTHER" id="PTHR43649">
    <property type="entry name" value="ARABINOSE-BINDING PROTEIN-RELATED"/>
    <property type="match status" value="1"/>
</dbReference>
<evidence type="ECO:0000256" key="1">
    <source>
        <dbReference type="SAM" id="MobiDB-lite"/>
    </source>
</evidence>
<dbReference type="InterPro" id="IPR050490">
    <property type="entry name" value="Bact_solute-bd_prot1"/>
</dbReference>
<protein>
    <submittedName>
        <fullName evidence="3">Extracellular solute-binding protein</fullName>
    </submittedName>
</protein>
<dbReference type="Proteomes" id="UP001314681">
    <property type="component" value="Unassembled WGS sequence"/>
</dbReference>
<feature type="signal peptide" evidence="2">
    <location>
        <begin position="1"/>
        <end position="19"/>
    </location>
</feature>
<dbReference type="InterPro" id="IPR006059">
    <property type="entry name" value="SBP"/>
</dbReference>
<sequence>MKKLVAIVLCLCMSTVLLSGCGTKEEPAAAPSAAPAAVPAEEDAKTPETTPETAGEEEVNIQFLANETPILTRDFWQVVVDRYTEEHPNVHIELIFQPSSNITVREHAKTLLSTGQFPDVMVMTTPSDFVPSGALLPFEDSDVDMVKPEYVSRIDGKIYVVPYKIQVGGVFYNKDLFKENNLEVPKTWEELVKICDTFNSKGVTPAVMGLKDGWAHTLPFQCIEAVDLLSQTPDWPQQRMAKKVNFADTPEFVEGVEKFVDLMTKYNTSDRSSMTYAQSNEYFFSGKSAMYMMGSWTQGDEMNMPHDFEVGFFPIPGDDASNKVMPLWVNEGLSVSSQTKYPEVAKDFVKFFIQDPTWSAQFLQTEQLFTPLKEEVKYEKTPLHEEIEGMMDEYKGIPNFFDTVGDNAWIAGGSDLLIKFTLKLASDPNADMQKELENLDREFDKLLDNAQ</sequence>
<name>A0ABS6K930_9FIRM</name>
<proteinExistence type="predicted"/>
<dbReference type="RefSeq" id="WP_158355139.1">
    <property type="nucleotide sequence ID" value="NZ_JAHQCX010000008.1"/>
</dbReference>
<keyword evidence="2" id="KW-0732">Signal</keyword>
<evidence type="ECO:0000313" key="3">
    <source>
        <dbReference type="EMBL" id="MBU9727020.1"/>
    </source>
</evidence>
<gene>
    <name evidence="3" type="ORF">KTH90_13435</name>
</gene>
<dbReference type="Pfam" id="PF01547">
    <property type="entry name" value="SBP_bac_1"/>
    <property type="match status" value="1"/>
</dbReference>
<feature type="chain" id="PRO_5046583255" evidence="2">
    <location>
        <begin position="20"/>
        <end position="451"/>
    </location>
</feature>
<organism evidence="3 4">
    <name type="scientific">Diplocloster modestus</name>
    <dbReference type="NCBI Taxonomy" id="2850322"/>
    <lineage>
        <taxon>Bacteria</taxon>
        <taxon>Bacillati</taxon>
        <taxon>Bacillota</taxon>
        <taxon>Clostridia</taxon>
        <taxon>Lachnospirales</taxon>
        <taxon>Lachnospiraceae</taxon>
        <taxon>Diplocloster</taxon>
    </lineage>
</organism>
<keyword evidence="4" id="KW-1185">Reference proteome</keyword>
<dbReference type="Gene3D" id="3.40.190.10">
    <property type="entry name" value="Periplasmic binding protein-like II"/>
    <property type="match status" value="2"/>
</dbReference>
<dbReference type="SUPFAM" id="SSF53850">
    <property type="entry name" value="Periplasmic binding protein-like II"/>
    <property type="match status" value="1"/>
</dbReference>
<reference evidence="3 4" key="1">
    <citation type="submission" date="2021-06" db="EMBL/GenBank/DDBJ databases">
        <title>Description of novel taxa of the family Lachnospiraceae.</title>
        <authorList>
            <person name="Chaplin A.V."/>
            <person name="Sokolova S.R."/>
            <person name="Pikina A.P."/>
            <person name="Korzhanova M."/>
            <person name="Belova V."/>
            <person name="Korostin D."/>
            <person name="Efimov B.A."/>
        </authorList>
    </citation>
    <scope>NUCLEOTIDE SEQUENCE [LARGE SCALE GENOMIC DNA]</scope>
    <source>
        <strain evidence="3 4">ASD4241</strain>
    </source>
</reference>
<feature type="region of interest" description="Disordered" evidence="1">
    <location>
        <begin position="32"/>
        <end position="56"/>
    </location>
</feature>
<evidence type="ECO:0000313" key="4">
    <source>
        <dbReference type="Proteomes" id="UP001314681"/>
    </source>
</evidence>
<evidence type="ECO:0000256" key="2">
    <source>
        <dbReference type="SAM" id="SignalP"/>
    </source>
</evidence>